<dbReference type="PANTHER" id="PTHR10662:SF22">
    <property type="entry name" value="NUCLEAR RNA EXPORT FACTOR 1"/>
    <property type="match status" value="1"/>
</dbReference>
<dbReference type="AlphaFoldDB" id="A0A6P8L3J7"/>
<dbReference type="FunFam" id="3.10.450.50:FF:000004">
    <property type="entry name" value="Nuclear RNA export factor 1"/>
    <property type="match status" value="1"/>
</dbReference>
<dbReference type="Gene3D" id="3.30.70.330">
    <property type="match status" value="1"/>
</dbReference>
<evidence type="ECO:0000259" key="11">
    <source>
        <dbReference type="PROSITE" id="PS51281"/>
    </source>
</evidence>
<dbReference type="SUPFAM" id="SSF54427">
    <property type="entry name" value="NTF2-like"/>
    <property type="match status" value="1"/>
</dbReference>
<evidence type="ECO:0000256" key="9">
    <source>
        <dbReference type="SAM" id="MobiDB-lite"/>
    </source>
</evidence>
<feature type="domain" description="NTF2" evidence="10">
    <location>
        <begin position="393"/>
        <end position="551"/>
    </location>
</feature>
<keyword evidence="12" id="KW-1185">Reference proteome</keyword>
<dbReference type="GO" id="GO:0016973">
    <property type="term" value="P:poly(A)+ mRNA export from nucleus"/>
    <property type="evidence" value="ECO:0007669"/>
    <property type="project" value="TreeGrafter"/>
</dbReference>
<protein>
    <submittedName>
        <fullName evidence="13">Nuclear RNA export factor 1</fullName>
    </submittedName>
</protein>
<evidence type="ECO:0000259" key="10">
    <source>
        <dbReference type="PROSITE" id="PS50177"/>
    </source>
</evidence>
<dbReference type="InterPro" id="IPR012677">
    <property type="entry name" value="Nucleotide-bd_a/b_plait_sf"/>
</dbReference>
<feature type="domain" description="TAP-C" evidence="11">
    <location>
        <begin position="594"/>
        <end position="648"/>
    </location>
</feature>
<keyword evidence="6" id="KW-0509">mRNA transport</keyword>
<evidence type="ECO:0000256" key="5">
    <source>
        <dbReference type="ARBA" id="ARBA00022737"/>
    </source>
</evidence>
<dbReference type="InterPro" id="IPR032710">
    <property type="entry name" value="NTF2-like_dom_sf"/>
</dbReference>
<dbReference type="PROSITE" id="PS51450">
    <property type="entry name" value="LRR"/>
    <property type="match status" value="2"/>
</dbReference>
<feature type="region of interest" description="Disordered" evidence="9">
    <location>
        <begin position="1"/>
        <end position="56"/>
    </location>
</feature>
<dbReference type="Pfam" id="PF09162">
    <property type="entry name" value="Tap-RNA_bind"/>
    <property type="match status" value="1"/>
</dbReference>
<dbReference type="OMA" id="YGGHEAW"/>
<evidence type="ECO:0000256" key="6">
    <source>
        <dbReference type="ARBA" id="ARBA00022816"/>
    </source>
</evidence>
<dbReference type="GO" id="GO:0005635">
    <property type="term" value="C:nuclear envelope"/>
    <property type="evidence" value="ECO:0007669"/>
    <property type="project" value="UniProtKB-ARBA"/>
</dbReference>
<dbReference type="PROSITE" id="PS50177">
    <property type="entry name" value="NTF2_DOMAIN"/>
    <property type="match status" value="1"/>
</dbReference>
<dbReference type="GeneID" id="100747776"/>
<dbReference type="InterPro" id="IPR002075">
    <property type="entry name" value="NTF2_dom"/>
</dbReference>
<feature type="compositionally biased region" description="Basic and acidic residues" evidence="9">
    <location>
        <begin position="19"/>
        <end position="37"/>
    </location>
</feature>
<evidence type="ECO:0000256" key="8">
    <source>
        <dbReference type="ARBA" id="ARBA00023242"/>
    </source>
</evidence>
<evidence type="ECO:0000313" key="12">
    <source>
        <dbReference type="Proteomes" id="UP000515180"/>
    </source>
</evidence>
<dbReference type="PANTHER" id="PTHR10662">
    <property type="entry name" value="NUCLEAR RNA EXPORT FACTOR"/>
    <property type="match status" value="1"/>
</dbReference>
<dbReference type="InterPro" id="IPR030217">
    <property type="entry name" value="NXF_fam"/>
</dbReference>
<evidence type="ECO:0000313" key="13">
    <source>
        <dbReference type="RefSeq" id="XP_033178450.1"/>
    </source>
</evidence>
<accession>A0A6P8L3J7</accession>
<gene>
    <name evidence="13" type="primary">LOC100747776</name>
</gene>
<dbReference type="InterPro" id="IPR057125">
    <property type="entry name" value="NXF1/2/3/5-like_LRR"/>
</dbReference>
<evidence type="ECO:0000256" key="7">
    <source>
        <dbReference type="ARBA" id="ARBA00022884"/>
    </source>
</evidence>
<dbReference type="InterPro" id="IPR018222">
    <property type="entry name" value="Nuclear_transport_factor_2_euk"/>
</dbReference>
<dbReference type="InterPro" id="IPR009060">
    <property type="entry name" value="UBA-like_sf"/>
</dbReference>
<evidence type="ECO:0000256" key="4">
    <source>
        <dbReference type="ARBA" id="ARBA00022614"/>
    </source>
</evidence>
<dbReference type="Gene3D" id="3.10.450.50">
    <property type="match status" value="1"/>
</dbReference>
<dbReference type="SUPFAM" id="SSF54928">
    <property type="entry name" value="RNA-binding domain, RBD"/>
    <property type="match status" value="1"/>
</dbReference>
<dbReference type="GO" id="GO:0005654">
    <property type="term" value="C:nucleoplasm"/>
    <property type="evidence" value="ECO:0007669"/>
    <property type="project" value="UniProtKB-SubCell"/>
</dbReference>
<feature type="region of interest" description="Disordered" evidence="9">
    <location>
        <begin position="555"/>
        <end position="587"/>
    </location>
</feature>
<evidence type="ECO:0000256" key="2">
    <source>
        <dbReference type="ARBA" id="ARBA00009285"/>
    </source>
</evidence>
<reference evidence="13" key="1">
    <citation type="submission" date="2025-08" db="UniProtKB">
        <authorList>
            <consortium name="RefSeq"/>
        </authorList>
    </citation>
    <scope>IDENTIFICATION</scope>
</reference>
<dbReference type="Pfam" id="PF03943">
    <property type="entry name" value="TAP_C"/>
    <property type="match status" value="1"/>
</dbReference>
<dbReference type="GO" id="GO:0003723">
    <property type="term" value="F:RNA binding"/>
    <property type="evidence" value="ECO:0007669"/>
    <property type="project" value="UniProtKB-KW"/>
</dbReference>
<dbReference type="Proteomes" id="UP000515180">
    <property type="component" value="Unplaced"/>
</dbReference>
<dbReference type="SMART" id="SM00804">
    <property type="entry name" value="TAP_C"/>
    <property type="match status" value="1"/>
</dbReference>
<dbReference type="CDD" id="cd00780">
    <property type="entry name" value="NTF2"/>
    <property type="match status" value="1"/>
</dbReference>
<dbReference type="OrthoDB" id="25872at2759"/>
<proteinExistence type="inferred from homology"/>
<keyword evidence="4" id="KW-0433">Leucine-rich repeat</keyword>
<dbReference type="InterPro" id="IPR032675">
    <property type="entry name" value="LRR_dom_sf"/>
</dbReference>
<dbReference type="RefSeq" id="XP_033178450.1">
    <property type="nucleotide sequence ID" value="XM_033322559.1"/>
</dbReference>
<dbReference type="Gene3D" id="3.80.10.10">
    <property type="entry name" value="Ribonuclease Inhibitor"/>
    <property type="match status" value="1"/>
</dbReference>
<sequence length="648" mass="75135">MPKKSNKSQWGGRGGRPGNFDDKHYFGHDDRVPRNERGSYLGNRPRVSFKTQARPTRDVPRSLALACLDEDVQMATSSTNNNNNRQVIITGRNRRTQRGRNSPAPHRRYRTSLVPRSKRFPVGETNWYKITIPYGQKYDKDYIINNLLSYIAPETFLPIMYRVFGNEANFYVDDEKVAVALLDCDRKITTTDGYKLLVRVSKSPFPQCEIDAKLKERLKQAMSKRYMHATNALDLSRFHRDPDLVSDYFCALFQPSILKAVLDIVSEYIPDLEALNLDGNKLQTIQYLSILNRKFLKLKILYIGDNRIKDINQLDIIKDLKLEELKLAGNPICNKYKSRQNDYISDVRRRFPKLLRLDGMDLPKPILFDVVDEGNKIPPSQRMFVANAKAQEIASQFLQQYFLIFDSENRQPLLDAYVEHACFSMTVSYPPHYTNKLNGYLMENRNLMENKNLMDNRNLYRTNDTNRKQKLLKHGRLPVVSFISEMPRTLHYLNTFTMDINLITDGIMLITVTGLFKELDKKEQPIRYFNRTFIIVPEGNGYCIRNEQLHISQPTDAQLKQLSSQPQAQIPNPGSQTPSISGNEESLTVQLPEDVKRQMTMTLSQQTNMNLEWSLKCLQEVSWNYDNALSAFQEFYKRGQVPAEAFNK</sequence>
<dbReference type="FunFam" id="3.80.10.10:FF:000384">
    <property type="entry name" value="Nuclear RNA export factor 1"/>
    <property type="match status" value="1"/>
</dbReference>
<dbReference type="SUPFAM" id="SSF46934">
    <property type="entry name" value="UBA-like"/>
    <property type="match status" value="1"/>
</dbReference>
<keyword evidence="7" id="KW-0694">RNA-binding</keyword>
<keyword evidence="3" id="KW-0813">Transport</keyword>
<dbReference type="Pfam" id="PF24048">
    <property type="entry name" value="LRR_NXF1-5"/>
    <property type="match status" value="1"/>
</dbReference>
<dbReference type="FunFam" id="1.10.8.10:FF:000018">
    <property type="entry name" value="Nuclear RNA export factor 1"/>
    <property type="match status" value="1"/>
</dbReference>
<evidence type="ECO:0000256" key="3">
    <source>
        <dbReference type="ARBA" id="ARBA00022448"/>
    </source>
</evidence>
<dbReference type="Pfam" id="PF22602">
    <property type="entry name" value="NXF_NTF2"/>
    <property type="match status" value="1"/>
</dbReference>
<name>A0A6P8L3J7_BOMIM</name>
<organism evidence="12 13">
    <name type="scientific">Bombus impatiens</name>
    <name type="common">Bumblebee</name>
    <dbReference type="NCBI Taxonomy" id="132113"/>
    <lineage>
        <taxon>Eukaryota</taxon>
        <taxon>Metazoa</taxon>
        <taxon>Ecdysozoa</taxon>
        <taxon>Arthropoda</taxon>
        <taxon>Hexapoda</taxon>
        <taxon>Insecta</taxon>
        <taxon>Pterygota</taxon>
        <taxon>Neoptera</taxon>
        <taxon>Endopterygota</taxon>
        <taxon>Hymenoptera</taxon>
        <taxon>Apocrita</taxon>
        <taxon>Aculeata</taxon>
        <taxon>Apoidea</taxon>
        <taxon>Anthophila</taxon>
        <taxon>Apidae</taxon>
        <taxon>Bombus</taxon>
        <taxon>Pyrobombus</taxon>
    </lineage>
</organism>
<dbReference type="InterPro" id="IPR005637">
    <property type="entry name" value="TAP_C_dom"/>
</dbReference>
<dbReference type="InterPro" id="IPR015245">
    <property type="entry name" value="Tap_RNA-bd"/>
</dbReference>
<dbReference type="InterPro" id="IPR001611">
    <property type="entry name" value="Leu-rich_rpt"/>
</dbReference>
<dbReference type="SUPFAM" id="SSF52058">
    <property type="entry name" value="L domain-like"/>
    <property type="match status" value="1"/>
</dbReference>
<dbReference type="InterPro" id="IPR035979">
    <property type="entry name" value="RBD_domain_sf"/>
</dbReference>
<dbReference type="CDD" id="cd14342">
    <property type="entry name" value="UBA_TAP-C"/>
    <property type="match status" value="1"/>
</dbReference>
<dbReference type="PROSITE" id="PS51281">
    <property type="entry name" value="TAP_C"/>
    <property type="match status" value="1"/>
</dbReference>
<comment type="subcellular location">
    <subcellularLocation>
        <location evidence="1">Nucleus</location>
        <location evidence="1">Nucleoplasm</location>
    </subcellularLocation>
</comment>
<evidence type="ECO:0000256" key="1">
    <source>
        <dbReference type="ARBA" id="ARBA00004642"/>
    </source>
</evidence>
<dbReference type="GO" id="GO:0005737">
    <property type="term" value="C:cytoplasm"/>
    <property type="evidence" value="ECO:0007669"/>
    <property type="project" value="InterPro"/>
</dbReference>
<comment type="similarity">
    <text evidence="2">Belongs to the NXF family.</text>
</comment>
<keyword evidence="5" id="KW-0677">Repeat</keyword>
<dbReference type="Gene3D" id="1.10.8.10">
    <property type="entry name" value="DNA helicase RuvA subunit, C-terminal domain"/>
    <property type="match status" value="1"/>
</dbReference>
<keyword evidence="8" id="KW-0539">Nucleus</keyword>